<dbReference type="Gene3D" id="1.20.900.10">
    <property type="entry name" value="Dbl homology (DH) domain"/>
    <property type="match status" value="1"/>
</dbReference>
<dbReference type="Proteomes" id="UP000324222">
    <property type="component" value="Unassembled WGS sequence"/>
</dbReference>
<dbReference type="PANTHER" id="PTHR12673">
    <property type="entry name" value="FACIOGENITAL DYSPLASIA PROTEIN"/>
    <property type="match status" value="1"/>
</dbReference>
<dbReference type="InterPro" id="IPR051092">
    <property type="entry name" value="FYVE_RhoGEF_PH"/>
</dbReference>
<dbReference type="Pfam" id="PF22697">
    <property type="entry name" value="SOS1_NGEF_PH"/>
    <property type="match status" value="1"/>
</dbReference>
<dbReference type="Gene3D" id="3.30.40.10">
    <property type="entry name" value="Zinc/RING finger domain, C3HC4 (zinc finger)"/>
    <property type="match status" value="1"/>
</dbReference>
<dbReference type="InterPro" id="IPR011993">
    <property type="entry name" value="PH-like_dom_sf"/>
</dbReference>
<dbReference type="Gene3D" id="2.30.29.30">
    <property type="entry name" value="Pleckstrin-homology domain (PH domain)/Phosphotyrosine-binding domain (PTB)"/>
    <property type="match status" value="2"/>
</dbReference>
<evidence type="ECO:0000313" key="3">
    <source>
        <dbReference type="EMBL" id="MPC21424.1"/>
    </source>
</evidence>
<feature type="domain" description="PH" evidence="1">
    <location>
        <begin position="311"/>
        <end position="414"/>
    </location>
</feature>
<dbReference type="SUPFAM" id="SSF48065">
    <property type="entry name" value="DBL homology domain (DH-domain)"/>
    <property type="match status" value="1"/>
</dbReference>
<dbReference type="SUPFAM" id="SSF57903">
    <property type="entry name" value="FYVE/PHD zinc finger"/>
    <property type="match status" value="1"/>
</dbReference>
<protein>
    <submittedName>
        <fullName evidence="3">FYVE, RhoGEF and PH domain-containing protein 4</fullName>
    </submittedName>
</protein>
<dbReference type="InterPro" id="IPR001849">
    <property type="entry name" value="PH_domain"/>
</dbReference>
<dbReference type="Pfam" id="PF00621">
    <property type="entry name" value="RhoGEF"/>
    <property type="match status" value="1"/>
</dbReference>
<feature type="domain" description="PH" evidence="1">
    <location>
        <begin position="94"/>
        <end position="197"/>
    </location>
</feature>
<comment type="caution">
    <text evidence="3">The sequence shown here is derived from an EMBL/GenBank/DDBJ whole genome shotgun (WGS) entry which is preliminary data.</text>
</comment>
<dbReference type="GO" id="GO:0005085">
    <property type="term" value="F:guanyl-nucleotide exchange factor activity"/>
    <property type="evidence" value="ECO:0007669"/>
    <property type="project" value="InterPro"/>
</dbReference>
<dbReference type="AlphaFoldDB" id="A0A5B7DK10"/>
<dbReference type="PROSITE" id="PS50003">
    <property type="entry name" value="PH_DOMAIN"/>
    <property type="match status" value="2"/>
</dbReference>
<dbReference type="GO" id="GO:0005737">
    <property type="term" value="C:cytoplasm"/>
    <property type="evidence" value="ECO:0007669"/>
    <property type="project" value="TreeGrafter"/>
</dbReference>
<dbReference type="PANTHER" id="PTHR12673:SF241">
    <property type="entry name" value="DH DOMAIN-CONTAINING PROTEIN"/>
    <property type="match status" value="1"/>
</dbReference>
<dbReference type="InterPro" id="IPR055251">
    <property type="entry name" value="SOS1_NGEF_PH"/>
</dbReference>
<reference evidence="3 4" key="1">
    <citation type="submission" date="2019-05" db="EMBL/GenBank/DDBJ databases">
        <title>Another draft genome of Portunus trituberculatus and its Hox gene families provides insights of decapod evolution.</title>
        <authorList>
            <person name="Jeong J.-H."/>
            <person name="Song I."/>
            <person name="Kim S."/>
            <person name="Choi T."/>
            <person name="Kim D."/>
            <person name="Ryu S."/>
            <person name="Kim W."/>
        </authorList>
    </citation>
    <scope>NUCLEOTIDE SEQUENCE [LARGE SCALE GENOMIC DNA]</scope>
    <source>
        <tissue evidence="3">Muscle</tissue>
    </source>
</reference>
<evidence type="ECO:0000313" key="4">
    <source>
        <dbReference type="Proteomes" id="UP000324222"/>
    </source>
</evidence>
<dbReference type="EMBL" id="VSRR010000974">
    <property type="protein sequence ID" value="MPC21424.1"/>
    <property type="molecule type" value="Genomic_DNA"/>
</dbReference>
<dbReference type="InterPro" id="IPR013083">
    <property type="entry name" value="Znf_RING/FYVE/PHD"/>
</dbReference>
<dbReference type="Pfam" id="PF00169">
    <property type="entry name" value="PH"/>
    <property type="match status" value="1"/>
</dbReference>
<dbReference type="CDD" id="cd13388">
    <property type="entry name" value="PH1_FGD1-4_like"/>
    <property type="match status" value="1"/>
</dbReference>
<dbReference type="SUPFAM" id="SSF50729">
    <property type="entry name" value="PH domain-like"/>
    <property type="match status" value="2"/>
</dbReference>
<dbReference type="InterPro" id="IPR000219">
    <property type="entry name" value="DH_dom"/>
</dbReference>
<accession>A0A5B7DK10</accession>
<sequence length="422" mass="47821">MMSSMEVCGNLTLQHHMLSPVQRIPRYEMLLRDYLKKLPEDSPDCHDTEKALHLVSTAANHANDAMKKIDKFEKLLEIQESLGGAEDLVSPTRELIKEGKIIKISARSGDHQERYIFLLTDLLLLCSPKLMSGRVMSGPQYRLRAKYHVENLIIQEGDNLETANTFYIKDNNKSVELYTQTIEEKEQWLDAFIRAIHETSQRKSSLKLHFNPNQRVIDVDLGQKQPMLIRSDSVVCSKCSSFKASLAYECGKSVRVCRTCHATLQELSSSTATPSPEIDDGDECSVYSAKDQLDLPFRNRGVLEVSAKTSGAVMQGFLQLKTHRKTWVKRWFALHTDFVLYSFKCEADDQALTATPVPGFTVTHLQGTRNESGISDKEKERAFKLHHAKKQYIFQAASKDESQRWVAALKKASQAELPSPVQ</sequence>
<dbReference type="InterPro" id="IPR011011">
    <property type="entry name" value="Znf_FYVE_PHD"/>
</dbReference>
<dbReference type="GO" id="GO:0007010">
    <property type="term" value="P:cytoskeleton organization"/>
    <property type="evidence" value="ECO:0007669"/>
    <property type="project" value="TreeGrafter"/>
</dbReference>
<evidence type="ECO:0000259" key="1">
    <source>
        <dbReference type="PROSITE" id="PS50003"/>
    </source>
</evidence>
<keyword evidence="4" id="KW-1185">Reference proteome</keyword>
<proteinExistence type="predicted"/>
<evidence type="ECO:0000259" key="2">
    <source>
        <dbReference type="PROSITE" id="PS50010"/>
    </source>
</evidence>
<organism evidence="3 4">
    <name type="scientific">Portunus trituberculatus</name>
    <name type="common">Swimming crab</name>
    <name type="synonym">Neptunus trituberculatus</name>
    <dbReference type="NCBI Taxonomy" id="210409"/>
    <lineage>
        <taxon>Eukaryota</taxon>
        <taxon>Metazoa</taxon>
        <taxon>Ecdysozoa</taxon>
        <taxon>Arthropoda</taxon>
        <taxon>Crustacea</taxon>
        <taxon>Multicrustacea</taxon>
        <taxon>Malacostraca</taxon>
        <taxon>Eumalacostraca</taxon>
        <taxon>Eucarida</taxon>
        <taxon>Decapoda</taxon>
        <taxon>Pleocyemata</taxon>
        <taxon>Brachyura</taxon>
        <taxon>Eubrachyura</taxon>
        <taxon>Portunoidea</taxon>
        <taxon>Portunidae</taxon>
        <taxon>Portuninae</taxon>
        <taxon>Portunus</taxon>
    </lineage>
</organism>
<dbReference type="InterPro" id="IPR035899">
    <property type="entry name" value="DBL_dom_sf"/>
</dbReference>
<dbReference type="SMART" id="SM00233">
    <property type="entry name" value="PH"/>
    <property type="match status" value="2"/>
</dbReference>
<feature type="domain" description="DH" evidence="2">
    <location>
        <begin position="1"/>
        <end position="65"/>
    </location>
</feature>
<dbReference type="OrthoDB" id="245697at2759"/>
<name>A0A5B7DK10_PORTR</name>
<dbReference type="PROSITE" id="PS50010">
    <property type="entry name" value="DH_2"/>
    <property type="match status" value="1"/>
</dbReference>
<dbReference type="GO" id="GO:0046847">
    <property type="term" value="P:filopodium assembly"/>
    <property type="evidence" value="ECO:0007669"/>
    <property type="project" value="TreeGrafter"/>
</dbReference>
<gene>
    <name evidence="3" type="primary">FGD4</name>
    <name evidence="3" type="ORF">E2C01_014410</name>
</gene>